<proteinExistence type="predicted"/>
<dbReference type="EMBL" id="AZBU02000014">
    <property type="protein sequence ID" value="TKR57778.1"/>
    <property type="molecule type" value="Genomic_DNA"/>
</dbReference>
<evidence type="ECO:0000313" key="2">
    <source>
        <dbReference type="Proteomes" id="UP000298663"/>
    </source>
</evidence>
<comment type="caution">
    <text evidence="1">The sequence shown here is derived from an EMBL/GenBank/DDBJ whole genome shotgun (WGS) entry which is preliminary data.</text>
</comment>
<reference evidence="1 2" key="2">
    <citation type="journal article" date="2019" name="G3 (Bethesda)">
        <title>Hybrid Assembly of the Genome of the Entomopathogenic Nematode Steinernema carpocapsae Identifies the X-Chromosome.</title>
        <authorList>
            <person name="Serra L."/>
            <person name="Macchietto M."/>
            <person name="Macias-Munoz A."/>
            <person name="McGill C.J."/>
            <person name="Rodriguez I.M."/>
            <person name="Rodriguez B."/>
            <person name="Murad R."/>
            <person name="Mortazavi A."/>
        </authorList>
    </citation>
    <scope>NUCLEOTIDE SEQUENCE [LARGE SCALE GENOMIC DNA]</scope>
    <source>
        <strain evidence="1 2">ALL</strain>
    </source>
</reference>
<evidence type="ECO:0000313" key="1">
    <source>
        <dbReference type="EMBL" id="TKR57778.1"/>
    </source>
</evidence>
<name>A0A4U5LPE4_STECR</name>
<protein>
    <submittedName>
        <fullName evidence="1">Uncharacterized protein</fullName>
    </submittedName>
</protein>
<gene>
    <name evidence="1" type="ORF">L596_030433</name>
</gene>
<dbReference type="Proteomes" id="UP000298663">
    <property type="component" value="Unassembled WGS sequence"/>
</dbReference>
<sequence length="70" mass="8233">MLIHFKAIFEKNVDLVYFRVKYGWVQPHREMNPYSKEGMVCVTKKKYNSFNYIMYTVCAVECHGCGSIAD</sequence>
<keyword evidence="2" id="KW-1185">Reference proteome</keyword>
<reference evidence="1 2" key="1">
    <citation type="journal article" date="2015" name="Genome Biol.">
        <title>Comparative genomics of Steinernema reveals deeply conserved gene regulatory networks.</title>
        <authorList>
            <person name="Dillman A.R."/>
            <person name="Macchietto M."/>
            <person name="Porter C.F."/>
            <person name="Rogers A."/>
            <person name="Williams B."/>
            <person name="Antoshechkin I."/>
            <person name="Lee M.M."/>
            <person name="Goodwin Z."/>
            <person name="Lu X."/>
            <person name="Lewis E.E."/>
            <person name="Goodrich-Blair H."/>
            <person name="Stock S.P."/>
            <person name="Adams B.J."/>
            <person name="Sternberg P.W."/>
            <person name="Mortazavi A."/>
        </authorList>
    </citation>
    <scope>NUCLEOTIDE SEQUENCE [LARGE SCALE GENOMIC DNA]</scope>
    <source>
        <strain evidence="1 2">ALL</strain>
    </source>
</reference>
<dbReference type="AlphaFoldDB" id="A0A4U5LPE4"/>
<accession>A0A4U5LPE4</accession>
<organism evidence="1 2">
    <name type="scientific">Steinernema carpocapsae</name>
    <name type="common">Entomopathogenic nematode</name>
    <dbReference type="NCBI Taxonomy" id="34508"/>
    <lineage>
        <taxon>Eukaryota</taxon>
        <taxon>Metazoa</taxon>
        <taxon>Ecdysozoa</taxon>
        <taxon>Nematoda</taxon>
        <taxon>Chromadorea</taxon>
        <taxon>Rhabditida</taxon>
        <taxon>Tylenchina</taxon>
        <taxon>Panagrolaimomorpha</taxon>
        <taxon>Strongyloidoidea</taxon>
        <taxon>Steinernematidae</taxon>
        <taxon>Steinernema</taxon>
    </lineage>
</organism>